<dbReference type="RefSeq" id="WP_125012950.1">
    <property type="nucleotide sequence ID" value="NZ_RQVR01000010.1"/>
</dbReference>
<dbReference type="InterPro" id="IPR042095">
    <property type="entry name" value="SUMF_sf"/>
</dbReference>
<protein>
    <submittedName>
        <fullName evidence="6">Ergothioneine biosynthesis protein EgtB</fullName>
    </submittedName>
</protein>
<dbReference type="InterPro" id="IPR016187">
    <property type="entry name" value="CTDL_fold"/>
</dbReference>
<dbReference type="Proteomes" id="UP000271937">
    <property type="component" value="Unassembled WGS sequence"/>
</dbReference>
<evidence type="ECO:0000256" key="2">
    <source>
        <dbReference type="ARBA" id="ARBA00023004"/>
    </source>
</evidence>
<dbReference type="OrthoDB" id="9768004at2"/>
<keyword evidence="1" id="KW-0560">Oxidoreductase</keyword>
<dbReference type="AlphaFoldDB" id="A0A3P3WE20"/>
<dbReference type="InterPro" id="IPR051043">
    <property type="entry name" value="Sulfatase_Mod_Factor_Kinase"/>
</dbReference>
<keyword evidence="7" id="KW-1185">Reference proteome</keyword>
<gene>
    <name evidence="6" type="ORF">EG849_10035</name>
</gene>
<dbReference type="InterPro" id="IPR017806">
    <property type="entry name" value="EgtB"/>
</dbReference>
<dbReference type="InterPro" id="IPR005532">
    <property type="entry name" value="SUMF_dom"/>
</dbReference>
<dbReference type="Gene3D" id="3.90.1580.10">
    <property type="entry name" value="paralog of FGE (formylglycine-generating enzyme)"/>
    <property type="match status" value="2"/>
</dbReference>
<evidence type="ECO:0000313" key="7">
    <source>
        <dbReference type="Proteomes" id="UP000271937"/>
    </source>
</evidence>
<dbReference type="GO" id="GO:0052699">
    <property type="term" value="P:ergothioneine biosynthetic process"/>
    <property type="evidence" value="ECO:0007669"/>
    <property type="project" value="InterPro"/>
</dbReference>
<evidence type="ECO:0000256" key="1">
    <source>
        <dbReference type="ARBA" id="ARBA00023002"/>
    </source>
</evidence>
<name>A0A3P3WE20_9FLAO</name>
<dbReference type="InterPro" id="IPR024775">
    <property type="entry name" value="DinB-like"/>
</dbReference>
<dbReference type="EMBL" id="RQVR01000010">
    <property type="protein sequence ID" value="RRJ90803.1"/>
    <property type="molecule type" value="Genomic_DNA"/>
</dbReference>
<feature type="domain" description="Sulfatase-modifying factor enzyme-like" evidence="4">
    <location>
        <begin position="168"/>
        <end position="301"/>
    </location>
</feature>
<keyword evidence="2" id="KW-0408">Iron</keyword>
<feature type="domain" description="DinB-like" evidence="5">
    <location>
        <begin position="5"/>
        <end position="135"/>
    </location>
</feature>
<evidence type="ECO:0000259" key="5">
    <source>
        <dbReference type="Pfam" id="PF12867"/>
    </source>
</evidence>
<evidence type="ECO:0000313" key="6">
    <source>
        <dbReference type="EMBL" id="RRJ90803.1"/>
    </source>
</evidence>
<dbReference type="NCBIfam" id="TIGR03440">
    <property type="entry name" value="egtB_TIGR03440"/>
    <property type="match status" value="1"/>
</dbReference>
<evidence type="ECO:0000259" key="4">
    <source>
        <dbReference type="Pfam" id="PF03781"/>
    </source>
</evidence>
<dbReference type="PANTHER" id="PTHR23150">
    <property type="entry name" value="SULFATASE MODIFYING FACTOR 1, 2"/>
    <property type="match status" value="1"/>
</dbReference>
<sequence length="388" mass="45787">MKDRFIETRKKSEDLCKPLLVEDYSLLPSEFVSPPKWHLAHTNWFWEEFILTKYLKGYTVYDPHFSYLFNSYYNAVGNRVLRADRGLMTRPSVEEVYRYRQHVSEAMETLLSIKFDKKLLELVEIGINHEQQHQELFLYDIKYIFGNQPTFPFYGSSYGLTEQDIKREFIKIPEGIYTVGHQGEGFSFDNELGVHKVHLSDFEISSQLVTNGEFIGFIENGGYNNFEFWHDEGWHWVNSNKIDAPLYWHKVGGEWFKYDLDGLQKVNFSEPINHISFYEAFAFAEFKAMRLPTEFEWEIASDQFSWGQLWEWTHSAYLPYPNFNKAPDAIGEYNGKFMINTMVLRGASVATPAGHSRKTYRNFFHPNMRWQYCGIRLVKKPDAISTNN</sequence>
<dbReference type="Pfam" id="PF03781">
    <property type="entry name" value="FGE-sulfatase"/>
    <property type="match status" value="1"/>
</dbReference>
<dbReference type="SUPFAM" id="SSF56436">
    <property type="entry name" value="C-type lectin-like"/>
    <property type="match status" value="1"/>
</dbReference>
<dbReference type="PANTHER" id="PTHR23150:SF36">
    <property type="entry name" value="HERCYNINE OXYGENASE"/>
    <property type="match status" value="1"/>
</dbReference>
<evidence type="ECO:0000256" key="3">
    <source>
        <dbReference type="ARBA" id="ARBA00037882"/>
    </source>
</evidence>
<accession>A0A3P3WE20</accession>
<comment type="pathway">
    <text evidence="3">Amino-acid biosynthesis; ergothioneine biosynthesis.</text>
</comment>
<comment type="caution">
    <text evidence="6">The sequence shown here is derived from an EMBL/GenBank/DDBJ whole genome shotgun (WGS) entry which is preliminary data.</text>
</comment>
<organism evidence="6 7">
    <name type="scientific">Flavobacterium macacae</name>
    <dbReference type="NCBI Taxonomy" id="2488993"/>
    <lineage>
        <taxon>Bacteria</taxon>
        <taxon>Pseudomonadati</taxon>
        <taxon>Bacteroidota</taxon>
        <taxon>Flavobacteriia</taxon>
        <taxon>Flavobacteriales</taxon>
        <taxon>Flavobacteriaceae</taxon>
        <taxon>Flavobacterium</taxon>
    </lineage>
</organism>
<proteinExistence type="predicted"/>
<reference evidence="6 7" key="1">
    <citation type="submission" date="2018-11" db="EMBL/GenBank/DDBJ databases">
        <title>Flavobacterium sp. nov., YIM 102600 draft genome.</title>
        <authorList>
            <person name="Li G."/>
            <person name="Jiang Y."/>
        </authorList>
    </citation>
    <scope>NUCLEOTIDE SEQUENCE [LARGE SCALE GENOMIC DNA]</scope>
    <source>
        <strain evidence="6 7">YIM 102600</strain>
    </source>
</reference>
<dbReference type="Pfam" id="PF12867">
    <property type="entry name" value="DinB_2"/>
    <property type="match status" value="1"/>
</dbReference>